<dbReference type="RefSeq" id="WP_129574304.1">
    <property type="nucleotide sequence ID" value="NZ_CP012672.1"/>
</dbReference>
<dbReference type="Proteomes" id="UP000295497">
    <property type="component" value="Chromosome"/>
</dbReference>
<dbReference type="EMBL" id="CP012672">
    <property type="protein sequence ID" value="AUX30283.1"/>
    <property type="molecule type" value="Genomic_DNA"/>
</dbReference>
<reference evidence="1 2" key="1">
    <citation type="submission" date="2015-09" db="EMBL/GenBank/DDBJ databases">
        <title>Sorangium comparison.</title>
        <authorList>
            <person name="Zaburannyi N."/>
            <person name="Bunk B."/>
            <person name="Overmann J."/>
            <person name="Mueller R."/>
        </authorList>
    </citation>
    <scope>NUCLEOTIDE SEQUENCE [LARGE SCALE GENOMIC DNA]</scope>
    <source>
        <strain evidence="1 2">So ce836</strain>
    </source>
</reference>
<dbReference type="InterPro" id="IPR027417">
    <property type="entry name" value="P-loop_NTPase"/>
</dbReference>
<accession>A0A4P2QLC3</accession>
<organism evidence="1 2">
    <name type="scientific">Sorangium cellulosum</name>
    <name type="common">Polyangium cellulosum</name>
    <dbReference type="NCBI Taxonomy" id="56"/>
    <lineage>
        <taxon>Bacteria</taxon>
        <taxon>Pseudomonadati</taxon>
        <taxon>Myxococcota</taxon>
        <taxon>Polyangia</taxon>
        <taxon>Polyangiales</taxon>
        <taxon>Polyangiaceae</taxon>
        <taxon>Sorangium</taxon>
    </lineage>
</organism>
<protein>
    <submittedName>
        <fullName evidence="1">Uncharacterized protein</fullName>
    </submittedName>
</protein>
<dbReference type="Gene3D" id="3.40.50.300">
    <property type="entry name" value="P-loop containing nucleotide triphosphate hydrolases"/>
    <property type="match status" value="1"/>
</dbReference>
<dbReference type="AlphaFoldDB" id="A0A4P2QLC3"/>
<evidence type="ECO:0000313" key="1">
    <source>
        <dbReference type="EMBL" id="AUX30283.1"/>
    </source>
</evidence>
<dbReference type="SUPFAM" id="SSF52540">
    <property type="entry name" value="P-loop containing nucleoside triphosphate hydrolases"/>
    <property type="match status" value="1"/>
</dbReference>
<gene>
    <name evidence="1" type="ORF">SOCE836_023830</name>
</gene>
<name>A0A4P2QLC3_SORCE</name>
<evidence type="ECO:0000313" key="2">
    <source>
        <dbReference type="Proteomes" id="UP000295497"/>
    </source>
</evidence>
<sequence>MTGVRDGSAESLGVALLDAAEASLSAPLSALAAFLGALAWPVRWSAGQARARRALAAWFVDEDTRRCVLYGPAGVGKTLLCAALAADARIDAVTPVFVPAGRAQGLALCHPVLALLDAMMRGAEGPPAPADTARLRRSVAQRIASGREEDEPPWLLLLDGLDQVVLTPGEPDLGVLEDVGERTRVLVSVTGGLDAAREWCARLGGSEAETAFVEVGAWTLAEAEELGVAPGARWAAANEAGPGGRVAAVRRALRRRCDGARADVALAALARLLAPAEAEALGLIVGEDAVRALDAAREDLAGTVRWIPGERRAAFTQEALRAAWERQTAAEGVLLQARILDLSRAALGAAGAAPAYLRAHAAAHLTLAGAGEEDLRRIADPAWASVTSAARAPEVLADLRRARLSLESSVEQAAAAGGAPHRVATALGAIARCAMATAVAEERIAEARWAPAPLLADEGARAGFDAARAAALCCLSQRASSEVGDGLAAAALDLAERVVSTAPLLSPVAAAHELAPVAREAAARGRPELARAALEVLRRHEGAAEREDAELLRRDQLILLGSALPAPEVPAWVEGVVARARRGGSSASALARLVGDEGLAPEIALALRHGLEAASLEERCALLARLVPWLPAPERDAVIAEALDGWRRWMADADGAPPLDPTSQDVLSSWLPESAALAMLEDVPIWSVGALAARFAALGHTERARALVMRWMESPAYCAPALLRVAAAAPPEARASPRAELLSLVGELSGSQRATLVREQPAASAAVLGAEVTLAAAEAGADESGAYGALAALAAVAPQLPEPLRLRAARRAAELYRDDPDSDALAHVASLAPWLVPAEAARLVASTLGDVAPRNSVGSVLCGWGGIAQLAPLLARAGGDEALLAAAREVRAALG</sequence>
<proteinExistence type="predicted"/>